<comment type="caution">
    <text evidence="5">The sequence shown here is derived from an EMBL/GenBank/DDBJ whole genome shotgun (WGS) entry which is preliminary data.</text>
</comment>
<feature type="compositionally biased region" description="Low complexity" evidence="1">
    <location>
        <begin position="461"/>
        <end position="474"/>
    </location>
</feature>
<dbReference type="PANTHER" id="PTHR41775">
    <property type="entry name" value="SECRETED PROTEIN-RELATED"/>
    <property type="match status" value="1"/>
</dbReference>
<protein>
    <submittedName>
        <fullName evidence="5">Immune inhibitor A</fullName>
    </submittedName>
</protein>
<dbReference type="NCBIfam" id="TIGR03296">
    <property type="entry name" value="M6dom_TIGR03296"/>
    <property type="match status" value="1"/>
</dbReference>
<feature type="region of interest" description="Disordered" evidence="1">
    <location>
        <begin position="461"/>
        <end position="487"/>
    </location>
</feature>
<evidence type="ECO:0000259" key="3">
    <source>
        <dbReference type="Pfam" id="PF05547"/>
    </source>
</evidence>
<dbReference type="PANTHER" id="PTHR41775:SF1">
    <property type="entry name" value="PEPTIDASE M6-LIKE DOMAIN-CONTAINING PROTEIN"/>
    <property type="match status" value="1"/>
</dbReference>
<dbReference type="InterPro" id="IPR008757">
    <property type="entry name" value="Peptidase_M6-like_domain"/>
</dbReference>
<name>A0A934HWV4_9CLOT</name>
<keyword evidence="6" id="KW-1185">Reference proteome</keyword>
<gene>
    <name evidence="5" type="ORF">I6U51_04950</name>
</gene>
<organism evidence="5 6">
    <name type="scientific">Clostridium aciditolerans</name>
    <dbReference type="NCBI Taxonomy" id="339861"/>
    <lineage>
        <taxon>Bacteria</taxon>
        <taxon>Bacillati</taxon>
        <taxon>Bacillota</taxon>
        <taxon>Clostridia</taxon>
        <taxon>Eubacteriales</taxon>
        <taxon>Clostridiaceae</taxon>
        <taxon>Clostridium</taxon>
    </lineage>
</organism>
<keyword evidence="2" id="KW-0732">Signal</keyword>
<dbReference type="Pfam" id="PF20774">
    <property type="entry name" value="InhA-like_VEG"/>
    <property type="match status" value="1"/>
</dbReference>
<feature type="signal peptide" evidence="2">
    <location>
        <begin position="1"/>
        <end position="28"/>
    </location>
</feature>
<accession>A0A934HWV4</accession>
<dbReference type="PIRSF" id="PIRSF007519">
    <property type="entry name" value="Protease_InhA"/>
    <property type="match status" value="1"/>
</dbReference>
<sequence>MLSKKTMCKLLSLAFVATLIVPSFKVSAKEANTVFKDSMPKYERQPWKGTVYKAKPLVVLMDYKDYNHTEINEKDAKSIKDFNFANYKAEDYTPEHYQNMFFGENSYKGADGKDYVSMRRHLFEESGGSFDFNGGVAGWYQADHEAKYYGALDPLYTNGGSDQNNAAKLALEALEKASKDPKIDLSQYDVEDPMDKDGDGNYFEPDGVIDTLIVIHPGIGEEYGGGSLGADAIWPFQGKFYEYGAAGNTMPEVTDSKGRKIRANKFICMEQNLPPDLMVHEYGHYLGLPDLYGYDGSEPPVQYWSQMGGSYTGPICGVYPLSYGGYGRNMLQQIGKNKNVALNWAKDKTVTLDELKQKGQTFTLDEESVNGKNLNLINIKLPANETRLVTPPSGKNVFFSGKPVYDMRNSMELKKPLDLTNTTSASINFKTLYDLAPNDDFASVQVRVKGTNNWVAVKGNITTTENPNDTTPNDPLDRNPGHGITGSSNGKWVDASFNLKDFIGKEIELRIFNWTFDMSTHPGIYIDDVNITVDNKTVVFDDAEDKANSAFNFNDFVITDGTNSGTHSYILELRNHTNSNVDKSLGGPLRKSIPGDVVYDAGLLMWYANGEYNEQNVSKHPGYAMAGVIDADQNTVMATKVDNSKIKDKIMYQLRDAAFGLRKQTPLKLNWSNGTVTEDTSLMMNPIFDDSKDYSNKATPQGGLILPNNGVMVFVTEENSNISSNKVHITTKNVKNPTYQDAKEIKHIKVKDNKVYITTDKKYSDTAYVSYLSSDGQTENKIKLSYNEDKKAYEGDISFAAGKGTWKINYIIISDSDKNTKAFYNIKANKVFGDDFSKGDSTSKN</sequence>
<dbReference type="InterPro" id="IPR012300">
    <property type="entry name" value="Pept_M6_InhA"/>
</dbReference>
<feature type="domain" description="Peptidase M6-like" evidence="3">
    <location>
        <begin position="45"/>
        <end position="333"/>
    </location>
</feature>
<evidence type="ECO:0000259" key="4">
    <source>
        <dbReference type="Pfam" id="PF20774"/>
    </source>
</evidence>
<dbReference type="AlphaFoldDB" id="A0A934HWV4"/>
<proteinExistence type="predicted"/>
<feature type="domain" description="Immune inhibitor A-like metallopeptidase VEG" evidence="4">
    <location>
        <begin position="566"/>
        <end position="724"/>
    </location>
</feature>
<dbReference type="Pfam" id="PF20773">
    <property type="entry name" value="InhA-like_MAM"/>
    <property type="match status" value="1"/>
</dbReference>
<dbReference type="SUPFAM" id="SSF55486">
    <property type="entry name" value="Metalloproteases ('zincins'), catalytic domain"/>
    <property type="match status" value="1"/>
</dbReference>
<dbReference type="InterPro" id="IPR048665">
    <property type="entry name" value="InhA-like_VEG"/>
</dbReference>
<reference evidence="5" key="1">
    <citation type="submission" date="2020-12" db="EMBL/GenBank/DDBJ databases">
        <title>Clostridium thailandense sp. nov., a novel acetogenic bacterium isolated from peat land soil in Thailand.</title>
        <authorList>
            <person name="Chaikitkaew S."/>
            <person name="Birkeland N.K."/>
        </authorList>
    </citation>
    <scope>NUCLEOTIDE SEQUENCE</scope>
    <source>
        <strain evidence="5">DSM 17425</strain>
    </source>
</reference>
<evidence type="ECO:0000313" key="6">
    <source>
        <dbReference type="Proteomes" id="UP000622687"/>
    </source>
</evidence>
<dbReference type="GO" id="GO:0006508">
    <property type="term" value="P:proteolysis"/>
    <property type="evidence" value="ECO:0007669"/>
    <property type="project" value="InterPro"/>
</dbReference>
<dbReference type="RefSeq" id="WP_211141487.1">
    <property type="nucleotide sequence ID" value="NZ_JAEEGB010000005.1"/>
</dbReference>
<dbReference type="GO" id="GO:0008233">
    <property type="term" value="F:peptidase activity"/>
    <property type="evidence" value="ECO:0007669"/>
    <property type="project" value="InterPro"/>
</dbReference>
<evidence type="ECO:0000256" key="2">
    <source>
        <dbReference type="SAM" id="SignalP"/>
    </source>
</evidence>
<feature type="chain" id="PRO_5036959832" evidence="2">
    <location>
        <begin position="29"/>
        <end position="845"/>
    </location>
</feature>
<dbReference type="Proteomes" id="UP000622687">
    <property type="component" value="Unassembled WGS sequence"/>
</dbReference>
<evidence type="ECO:0000313" key="5">
    <source>
        <dbReference type="EMBL" id="MBI6872057.1"/>
    </source>
</evidence>
<dbReference type="EMBL" id="JAEEGB010000005">
    <property type="protein sequence ID" value="MBI6872057.1"/>
    <property type="molecule type" value="Genomic_DNA"/>
</dbReference>
<evidence type="ECO:0000256" key="1">
    <source>
        <dbReference type="SAM" id="MobiDB-lite"/>
    </source>
</evidence>
<dbReference type="Pfam" id="PF05547">
    <property type="entry name" value="Peptidase_M6"/>
    <property type="match status" value="1"/>
</dbReference>